<dbReference type="RefSeq" id="XP_049264336.1">
    <property type="nucleotide sequence ID" value="XM_049406100.1"/>
</dbReference>
<keyword evidence="2" id="KW-1185">Reference proteome</keyword>
<organism evidence="1 2">
    <name type="scientific">[Candida] subhashii</name>
    <dbReference type="NCBI Taxonomy" id="561895"/>
    <lineage>
        <taxon>Eukaryota</taxon>
        <taxon>Fungi</taxon>
        <taxon>Dikarya</taxon>
        <taxon>Ascomycota</taxon>
        <taxon>Saccharomycotina</taxon>
        <taxon>Pichiomycetes</taxon>
        <taxon>Debaryomycetaceae</taxon>
        <taxon>Spathaspora</taxon>
    </lineage>
</organism>
<comment type="caution">
    <text evidence="1">The sequence shown here is derived from an EMBL/GenBank/DDBJ whole genome shotgun (WGS) entry which is preliminary data.</text>
</comment>
<name>A0A8J5QM39_9ASCO</name>
<gene>
    <name evidence="1" type="ORF">J8A68_002358</name>
</gene>
<sequence>MSYMVPTAKSNQIHTAKLSSSEEFRIGPDEITCESFGRIGIFEDSTYRLTLDVIRPYTESILKDLSSVKYPIYFATTIKTQICRDWTLLHEYRPANDERKANAETNSAGTIIGYGSLKVTDGKERWKIFNVAYVPEAKLNMINPDLFLFSDSDSVFIKKSGIYHSSLGRIGVSEGSSTRLFRSTLGVIPPINHANHGSRK</sequence>
<dbReference type="AlphaFoldDB" id="A0A8J5QM39"/>
<evidence type="ECO:0000313" key="2">
    <source>
        <dbReference type="Proteomes" id="UP000694255"/>
    </source>
</evidence>
<proteinExistence type="predicted"/>
<dbReference type="EMBL" id="JAGSYN010000107">
    <property type="protein sequence ID" value="KAG7664104.1"/>
    <property type="molecule type" value="Genomic_DNA"/>
</dbReference>
<dbReference type="Proteomes" id="UP000694255">
    <property type="component" value="Unassembled WGS sequence"/>
</dbReference>
<dbReference type="GeneID" id="73469159"/>
<protein>
    <submittedName>
        <fullName evidence="1">Uncharacterized protein</fullName>
    </submittedName>
</protein>
<reference evidence="1 2" key="1">
    <citation type="journal article" date="2021" name="DNA Res.">
        <title>Genome analysis of Candida subhashii reveals its hybrid nature and dual mitochondrial genome conformations.</title>
        <authorList>
            <person name="Mixao V."/>
            <person name="Hegedusova E."/>
            <person name="Saus E."/>
            <person name="Pryszcz L.P."/>
            <person name="Cillingova A."/>
            <person name="Nosek J."/>
            <person name="Gabaldon T."/>
        </authorList>
    </citation>
    <scope>NUCLEOTIDE SEQUENCE [LARGE SCALE GENOMIC DNA]</scope>
    <source>
        <strain evidence="1 2">CBS 10753</strain>
    </source>
</reference>
<evidence type="ECO:0000313" key="1">
    <source>
        <dbReference type="EMBL" id="KAG7664104.1"/>
    </source>
</evidence>
<accession>A0A8J5QM39</accession>